<dbReference type="GO" id="GO:0031201">
    <property type="term" value="C:SNARE complex"/>
    <property type="evidence" value="ECO:0007669"/>
    <property type="project" value="TreeGrafter"/>
</dbReference>
<evidence type="ECO:0000256" key="7">
    <source>
        <dbReference type="ARBA" id="ARBA00023136"/>
    </source>
</evidence>
<comment type="similarity">
    <text evidence="2">Belongs to the syntaxin family.</text>
</comment>
<dbReference type="CDD" id="cd15844">
    <property type="entry name" value="SNARE_syntaxin5"/>
    <property type="match status" value="1"/>
</dbReference>
<evidence type="ECO:0000256" key="5">
    <source>
        <dbReference type="ARBA" id="ARBA00022989"/>
    </source>
</evidence>
<accession>G0U4F7</accession>
<dbReference type="GO" id="GO:0000139">
    <property type="term" value="C:Golgi membrane"/>
    <property type="evidence" value="ECO:0007669"/>
    <property type="project" value="TreeGrafter"/>
</dbReference>
<dbReference type="GO" id="GO:0006906">
    <property type="term" value="P:vesicle fusion"/>
    <property type="evidence" value="ECO:0007669"/>
    <property type="project" value="TreeGrafter"/>
</dbReference>
<dbReference type="Gene3D" id="1.20.58.70">
    <property type="match status" value="1"/>
</dbReference>
<dbReference type="GO" id="GO:0006888">
    <property type="term" value="P:endoplasmic reticulum to Golgi vesicle-mediated transport"/>
    <property type="evidence" value="ECO:0007669"/>
    <property type="project" value="TreeGrafter"/>
</dbReference>
<dbReference type="InterPro" id="IPR010989">
    <property type="entry name" value="SNARE"/>
</dbReference>
<comment type="subcellular location">
    <subcellularLocation>
        <location evidence="1">Membrane</location>
        <topology evidence="1">Single-pass type IV membrane protein</topology>
    </subcellularLocation>
</comment>
<dbReference type="PROSITE" id="PS50192">
    <property type="entry name" value="T_SNARE"/>
    <property type="match status" value="1"/>
</dbReference>
<dbReference type="AlphaFoldDB" id="G0U4F7"/>
<feature type="transmembrane region" description="Helical" evidence="8">
    <location>
        <begin position="305"/>
        <end position="325"/>
    </location>
</feature>
<dbReference type="SUPFAM" id="SSF47661">
    <property type="entry name" value="t-snare proteins"/>
    <property type="match status" value="1"/>
</dbReference>
<gene>
    <name evidence="10" type="ORF">TVY486_1013640</name>
</gene>
<evidence type="ECO:0000256" key="1">
    <source>
        <dbReference type="ARBA" id="ARBA00004211"/>
    </source>
</evidence>
<proteinExistence type="inferred from homology"/>
<dbReference type="EMBL" id="HE573026">
    <property type="protein sequence ID" value="CCC52321.1"/>
    <property type="molecule type" value="Genomic_DNA"/>
</dbReference>
<evidence type="ECO:0000256" key="8">
    <source>
        <dbReference type="SAM" id="Phobius"/>
    </source>
</evidence>
<keyword evidence="7 8" id="KW-0472">Membrane</keyword>
<dbReference type="GO" id="GO:0005484">
    <property type="term" value="F:SNAP receptor activity"/>
    <property type="evidence" value="ECO:0007669"/>
    <property type="project" value="TreeGrafter"/>
</dbReference>
<feature type="domain" description="T-SNARE coiled-coil homology" evidence="9">
    <location>
        <begin position="233"/>
        <end position="295"/>
    </location>
</feature>
<evidence type="ECO:0000313" key="10">
    <source>
        <dbReference type="EMBL" id="CCC52321.1"/>
    </source>
</evidence>
<dbReference type="InterPro" id="IPR045242">
    <property type="entry name" value="Syntaxin"/>
</dbReference>
<dbReference type="OMA" id="NTPSQQM"/>
<dbReference type="GO" id="GO:0048278">
    <property type="term" value="P:vesicle docking"/>
    <property type="evidence" value="ECO:0007669"/>
    <property type="project" value="TreeGrafter"/>
</dbReference>
<dbReference type="VEuPathDB" id="TriTrypDB:TvY486_1013640"/>
<dbReference type="Pfam" id="PF05739">
    <property type="entry name" value="SNARE"/>
    <property type="match status" value="1"/>
</dbReference>
<dbReference type="PANTHER" id="PTHR19957:SF3">
    <property type="entry name" value="SYNTAXIN-5"/>
    <property type="match status" value="1"/>
</dbReference>
<sequence length="326" mass="37063">MAIECDRSNELYSLFNSMKGDNAPGARYSAGRSAASEQVPLQQPLGLQSSGEMRLFIRQAQAFSVSLAKVAESIMQLTKLTQRQSVFDDQSSNIAKLTKLVKASLQQLYTDLEALEELKAQALSAEKVLRSGASRRSESHGLWGSRGWVDSPVQCTMKHSNIVVESLRTRLECTGRSFRTSLQQQTRAMKDNAQRRNTFTTGDLPQTFESALFHEQERQQLQKQQLLVPNDNAQYYKERVKAVRELETTVIEVGQLFNDFTRLVHEQDEVVLRIDTDVDVALRNVDAGRNELLRYLTNLSSNRDLILKIFAVLFFFLLFFGLFIVR</sequence>
<dbReference type="SMART" id="SM00397">
    <property type="entry name" value="t_SNARE"/>
    <property type="match status" value="1"/>
</dbReference>
<evidence type="ECO:0000256" key="2">
    <source>
        <dbReference type="ARBA" id="ARBA00009063"/>
    </source>
</evidence>
<name>G0U4F7_TRYVY</name>
<protein>
    <submittedName>
        <fullName evidence="10">Putative syntaxin 5</fullName>
    </submittedName>
</protein>
<evidence type="ECO:0000259" key="9">
    <source>
        <dbReference type="PROSITE" id="PS50192"/>
    </source>
</evidence>
<dbReference type="InterPro" id="IPR000727">
    <property type="entry name" value="T_SNARE_dom"/>
</dbReference>
<dbReference type="PANTHER" id="PTHR19957">
    <property type="entry name" value="SYNTAXIN"/>
    <property type="match status" value="1"/>
</dbReference>
<keyword evidence="6" id="KW-0175">Coiled coil</keyword>
<organism evidence="10">
    <name type="scientific">Trypanosoma vivax (strain Y486)</name>
    <dbReference type="NCBI Taxonomy" id="1055687"/>
    <lineage>
        <taxon>Eukaryota</taxon>
        <taxon>Discoba</taxon>
        <taxon>Euglenozoa</taxon>
        <taxon>Kinetoplastea</taxon>
        <taxon>Metakinetoplastina</taxon>
        <taxon>Trypanosomatida</taxon>
        <taxon>Trypanosomatidae</taxon>
        <taxon>Trypanosoma</taxon>
        <taxon>Duttonella</taxon>
    </lineage>
</organism>
<reference evidence="10" key="1">
    <citation type="journal article" date="2012" name="Proc. Natl. Acad. Sci. U.S.A.">
        <title>Antigenic diversity is generated by distinct evolutionary mechanisms in African trypanosome species.</title>
        <authorList>
            <person name="Jackson A.P."/>
            <person name="Berry A."/>
            <person name="Aslett M."/>
            <person name="Allison H.C."/>
            <person name="Burton P."/>
            <person name="Vavrova-Anderson J."/>
            <person name="Brown R."/>
            <person name="Browne H."/>
            <person name="Corton N."/>
            <person name="Hauser H."/>
            <person name="Gamble J."/>
            <person name="Gilderthorp R."/>
            <person name="Marcello L."/>
            <person name="McQuillan J."/>
            <person name="Otto T.D."/>
            <person name="Quail M.A."/>
            <person name="Sanders M.J."/>
            <person name="van Tonder A."/>
            <person name="Ginger M.L."/>
            <person name="Field M.C."/>
            <person name="Barry J.D."/>
            <person name="Hertz-Fowler C."/>
            <person name="Berriman M."/>
        </authorList>
    </citation>
    <scope>NUCLEOTIDE SEQUENCE</scope>
    <source>
        <strain evidence="10">Y486</strain>
    </source>
</reference>
<evidence type="ECO:0000256" key="6">
    <source>
        <dbReference type="ARBA" id="ARBA00023054"/>
    </source>
</evidence>
<evidence type="ECO:0000256" key="4">
    <source>
        <dbReference type="ARBA" id="ARBA00022692"/>
    </source>
</evidence>
<dbReference type="GO" id="GO:0000149">
    <property type="term" value="F:SNARE binding"/>
    <property type="evidence" value="ECO:0007669"/>
    <property type="project" value="TreeGrafter"/>
</dbReference>
<keyword evidence="4 8" id="KW-0812">Transmembrane</keyword>
<dbReference type="GO" id="GO:0006886">
    <property type="term" value="P:intracellular protein transport"/>
    <property type="evidence" value="ECO:0007669"/>
    <property type="project" value="TreeGrafter"/>
</dbReference>
<keyword evidence="3" id="KW-0813">Transport</keyword>
<keyword evidence="5 8" id="KW-1133">Transmembrane helix</keyword>
<evidence type="ECO:0000256" key="3">
    <source>
        <dbReference type="ARBA" id="ARBA00022448"/>
    </source>
</evidence>